<feature type="coiled-coil region" evidence="6">
    <location>
        <begin position="1238"/>
        <end position="1265"/>
    </location>
</feature>
<feature type="compositionally biased region" description="Acidic residues" evidence="7">
    <location>
        <begin position="1445"/>
        <end position="1456"/>
    </location>
</feature>
<evidence type="ECO:0000256" key="2">
    <source>
        <dbReference type="ARBA" id="ARBA00022801"/>
    </source>
</evidence>
<evidence type="ECO:0000256" key="6">
    <source>
        <dbReference type="SAM" id="Coils"/>
    </source>
</evidence>
<evidence type="ECO:0000256" key="5">
    <source>
        <dbReference type="ARBA" id="ARBA00047984"/>
    </source>
</evidence>
<dbReference type="InterPro" id="IPR001650">
    <property type="entry name" value="Helicase_C-like"/>
</dbReference>
<feature type="compositionally biased region" description="Basic and acidic residues" evidence="7">
    <location>
        <begin position="442"/>
        <end position="459"/>
    </location>
</feature>
<dbReference type="Pfam" id="PF08148">
    <property type="entry name" value="DSHCT"/>
    <property type="match status" value="2"/>
</dbReference>
<dbReference type="InterPro" id="IPR014001">
    <property type="entry name" value="Helicase_ATP-bd"/>
</dbReference>
<feature type="domain" description="Helicase C-terminal" evidence="9">
    <location>
        <begin position="485"/>
        <end position="679"/>
    </location>
</feature>
<sequence length="1481" mass="166104">MDSSDKTKIAQAYLRCNINGSTPMLLDLPESNEKHADLMTPRLYSHVEYKTLFERDLTTGHIDNIVSSEYGEILLEDLLLKDNNLDSKIGSICTSLKNNVQCHESVSADENAEEIIASFLKSTPPLEMRASEPIKTTKGVEYIEEEFPELVDSPLTAKAKKAMDYAKTFAVMENISQTLPSLKTLLPEPAFDWPFELDTFQKQAILCLEKNQSVFVAAHTSAGKTVVAEYACALCRKRGSRAIFTSPIKALSNQKFRDFRKVFKDDVGLLTGDIKIAVKSSILIMTTEILHNMLTSSADTIRDLEIVIMDEVHYLNDRERGHIWEEIMIMLPRHITLVLLSATVPNTLEFADWLGRVRAVSDPIHVVMTHKRPVPLEHNLFLGTTRTNRDQVFMVVDQTSRFNIPGFRQAAAILDERKKKALGIKTPKPPSANANQTTPQEMAKKEQKKAKDFTGGKKDTPGKMAAYTATGAKKSSAGYHSELNTLMGLIEYLQEKSLLPTIAFFFSRARLESTVYMLKNQDLLTKSAMHDRLKASDRNLPNVRSLVEMLQRGIGMHHARMLPLMKEIVEMLFSRGLVRILFATETFAMGVNMPARCVVFSSLRKHDGSTRRLLTSSEYIQMAGRAGRRGIDSTGTVIILVNSPGSPQYIRDLPLTQLELEKVITGKATQLQSQFRVTYSMLLHLHRVDWITPQEVMRQSFMQAGDLKIAKTRQDHLMLLNSRVASSTVSKSVLSTDRQAMTSKTAWLRSRVQSELDGTAVNDLARVKCPDESSTACIDPVSSYFLTCTMFRRLQHKMAQVMINCGMEELITGPLCPGRLVAFSSRTSRSNQLPWLSVGMVVNIRKPEDRNTLQVDLIGWNVPEGSSLLQGQELLPVQKDEFDLLEEAILSEEESGSTSQAPWPPQLMPIFGHSKLDQSKDELLLLEAVPLYRVHAISPMKSSISSVLASNNRSKAEESSARLVKVMNQHKNELIAKREGFFLRKKTDDCHRPGDLTDDHILDQINADLVDYYCTLNSNPGQLTCNLDLVQSLKIKEPWVYEYQSLLLDLTQGLDQSKQARVSGSPSILVEGQRRAETAGFSSQPTDTRILGLTRPQTPLLEWFNSERNAEHSDGRTLAPTDECPCLLRHFHRWHRHMRREWAIARLKKNLADETLPFYGQYLARLSVLEQWKFVDRASSVGCLTPKGRVACEVSHMECIIAEILLDGVLSSLASPADMAALISCFVVEGRGMGNSIEARKKREAKEMQKAAVELEKANLRAKESTKLIVIDQNDDENKTTKFLTIGLEQDSVYGEYDLHELIREIELEGVCDVNDTDDGYQSLDTVPEHLQGPIKRMLIKAVEFLHVQNDCGVENALADAQLNPVLVKLTHAWATGSSFASVIGLTTLSEGDVVRSLQRLDELLRHIHSSCYHLGDHGMALRLDEARGLIRRGVVCAPSLYISEDAETEPTDEDQLPDKPDEQNDDDEQPNDEDDDVSDS</sequence>
<dbReference type="Gene3D" id="1.10.3380.30">
    <property type="match status" value="1"/>
</dbReference>
<dbReference type="Gene3D" id="3.40.50.300">
    <property type="entry name" value="P-loop containing nucleotide triphosphate hydrolases"/>
    <property type="match status" value="2"/>
</dbReference>
<protein>
    <recommendedName>
        <fullName evidence="12">Helicase SKI2W</fullName>
    </recommendedName>
</protein>
<feature type="region of interest" description="Disordered" evidence="7">
    <location>
        <begin position="423"/>
        <end position="459"/>
    </location>
</feature>
<dbReference type="SMART" id="SM01142">
    <property type="entry name" value="DSHCT"/>
    <property type="match status" value="1"/>
</dbReference>
<dbReference type="InterPro" id="IPR011545">
    <property type="entry name" value="DEAD/DEAH_box_helicase_dom"/>
</dbReference>
<keyword evidence="11" id="KW-1185">Reference proteome</keyword>
<reference evidence="10 11" key="1">
    <citation type="submission" date="2024-11" db="EMBL/GenBank/DDBJ databases">
        <title>Adaptive evolution of stress response genes in parasites aligns with host niche diversity.</title>
        <authorList>
            <person name="Hahn C."/>
            <person name="Resl P."/>
        </authorList>
    </citation>
    <scope>NUCLEOTIDE SEQUENCE [LARGE SCALE GENOMIC DNA]</scope>
    <source>
        <strain evidence="10">EGGRZ-B1_66</strain>
        <tissue evidence="10">Body</tissue>
    </source>
</reference>
<gene>
    <name evidence="10" type="ORF">Ciccas_004301</name>
</gene>
<evidence type="ECO:0000256" key="3">
    <source>
        <dbReference type="ARBA" id="ARBA00022806"/>
    </source>
</evidence>
<dbReference type="Proteomes" id="UP001626550">
    <property type="component" value="Unassembled WGS sequence"/>
</dbReference>
<dbReference type="GO" id="GO:0005524">
    <property type="term" value="F:ATP binding"/>
    <property type="evidence" value="ECO:0007669"/>
    <property type="project" value="UniProtKB-KW"/>
</dbReference>
<evidence type="ECO:0000256" key="1">
    <source>
        <dbReference type="ARBA" id="ARBA00022741"/>
    </source>
</evidence>
<evidence type="ECO:0000256" key="4">
    <source>
        <dbReference type="ARBA" id="ARBA00022840"/>
    </source>
</evidence>
<dbReference type="SMART" id="SM00487">
    <property type="entry name" value="DEXDc"/>
    <property type="match status" value="1"/>
</dbReference>
<evidence type="ECO:0008006" key="12">
    <source>
        <dbReference type="Google" id="ProtNLM"/>
    </source>
</evidence>
<dbReference type="InterPro" id="IPR050699">
    <property type="entry name" value="RNA-DNA_Helicase"/>
</dbReference>
<dbReference type="InterPro" id="IPR012961">
    <property type="entry name" value="Ski2/MTR4_C"/>
</dbReference>
<keyword evidence="3" id="KW-0347">Helicase</keyword>
<keyword evidence="6" id="KW-0175">Coiled coil</keyword>
<dbReference type="GO" id="GO:0003724">
    <property type="term" value="F:RNA helicase activity"/>
    <property type="evidence" value="ECO:0007669"/>
    <property type="project" value="UniProtKB-EC"/>
</dbReference>
<comment type="catalytic activity">
    <reaction evidence="5">
        <text>ATP + H2O = ADP + phosphate + H(+)</text>
        <dbReference type="Rhea" id="RHEA:13065"/>
        <dbReference type="ChEBI" id="CHEBI:15377"/>
        <dbReference type="ChEBI" id="CHEBI:15378"/>
        <dbReference type="ChEBI" id="CHEBI:30616"/>
        <dbReference type="ChEBI" id="CHEBI:43474"/>
        <dbReference type="ChEBI" id="CHEBI:456216"/>
        <dbReference type="EC" id="3.6.4.13"/>
    </reaction>
</comment>
<evidence type="ECO:0000259" key="8">
    <source>
        <dbReference type="PROSITE" id="PS51192"/>
    </source>
</evidence>
<feature type="region of interest" description="Disordered" evidence="7">
    <location>
        <begin position="1442"/>
        <end position="1481"/>
    </location>
</feature>
<evidence type="ECO:0000256" key="7">
    <source>
        <dbReference type="SAM" id="MobiDB-lite"/>
    </source>
</evidence>
<feature type="domain" description="Helicase ATP-binding" evidence="8">
    <location>
        <begin position="205"/>
        <end position="362"/>
    </location>
</feature>
<keyword evidence="2" id="KW-0378">Hydrolase</keyword>
<dbReference type="PANTHER" id="PTHR12131:SF1">
    <property type="entry name" value="ATP-DEPENDENT RNA HELICASE SUPV3L1, MITOCHONDRIAL-RELATED"/>
    <property type="match status" value="1"/>
</dbReference>
<dbReference type="Pfam" id="PF00270">
    <property type="entry name" value="DEAD"/>
    <property type="match status" value="1"/>
</dbReference>
<evidence type="ECO:0000313" key="11">
    <source>
        <dbReference type="Proteomes" id="UP001626550"/>
    </source>
</evidence>
<dbReference type="FunFam" id="3.40.50.300:FF:000354">
    <property type="entry name" value="ATP-dependent RNA helicase SKI2"/>
    <property type="match status" value="1"/>
</dbReference>
<dbReference type="SMART" id="SM00490">
    <property type="entry name" value="HELICc"/>
    <property type="match status" value="1"/>
</dbReference>
<dbReference type="GO" id="GO:0016787">
    <property type="term" value="F:hydrolase activity"/>
    <property type="evidence" value="ECO:0007669"/>
    <property type="project" value="UniProtKB-KW"/>
</dbReference>
<dbReference type="EMBL" id="JBJKFK010000440">
    <property type="protein sequence ID" value="KAL3317047.1"/>
    <property type="molecule type" value="Genomic_DNA"/>
</dbReference>
<accession>A0ABD2QCV4</accession>
<feature type="compositionally biased region" description="Acidic residues" evidence="7">
    <location>
        <begin position="1464"/>
        <end position="1481"/>
    </location>
</feature>
<organism evidence="10 11">
    <name type="scientific">Cichlidogyrus casuarinus</name>
    <dbReference type="NCBI Taxonomy" id="1844966"/>
    <lineage>
        <taxon>Eukaryota</taxon>
        <taxon>Metazoa</taxon>
        <taxon>Spiralia</taxon>
        <taxon>Lophotrochozoa</taxon>
        <taxon>Platyhelminthes</taxon>
        <taxon>Monogenea</taxon>
        <taxon>Monopisthocotylea</taxon>
        <taxon>Dactylogyridea</taxon>
        <taxon>Ancyrocephalidae</taxon>
        <taxon>Cichlidogyrus</taxon>
    </lineage>
</organism>
<evidence type="ECO:0000259" key="9">
    <source>
        <dbReference type="PROSITE" id="PS51194"/>
    </source>
</evidence>
<dbReference type="SUPFAM" id="SSF52540">
    <property type="entry name" value="P-loop containing nucleoside triphosphate hydrolases"/>
    <property type="match status" value="1"/>
</dbReference>
<dbReference type="PANTHER" id="PTHR12131">
    <property type="entry name" value="ATP-DEPENDENT RNA AND DNA HELICASE"/>
    <property type="match status" value="1"/>
</dbReference>
<dbReference type="InterPro" id="IPR027417">
    <property type="entry name" value="P-loop_NTPase"/>
</dbReference>
<name>A0ABD2QCV4_9PLAT</name>
<keyword evidence="1" id="KW-0547">Nucleotide-binding</keyword>
<dbReference type="CDD" id="cd18795">
    <property type="entry name" value="SF2_C_Ski2"/>
    <property type="match status" value="1"/>
</dbReference>
<dbReference type="Pfam" id="PF00271">
    <property type="entry name" value="Helicase_C"/>
    <property type="match status" value="1"/>
</dbReference>
<comment type="caution">
    <text evidence="10">The sequence shown here is derived from an EMBL/GenBank/DDBJ whole genome shotgun (WGS) entry which is preliminary data.</text>
</comment>
<dbReference type="PROSITE" id="PS51192">
    <property type="entry name" value="HELICASE_ATP_BIND_1"/>
    <property type="match status" value="1"/>
</dbReference>
<dbReference type="PROSITE" id="PS51194">
    <property type="entry name" value="HELICASE_CTER"/>
    <property type="match status" value="1"/>
</dbReference>
<evidence type="ECO:0000313" key="10">
    <source>
        <dbReference type="EMBL" id="KAL3317047.1"/>
    </source>
</evidence>
<proteinExistence type="predicted"/>
<keyword evidence="4" id="KW-0067">ATP-binding</keyword>